<reference evidence="3 4" key="1">
    <citation type="journal article" date="2014" name="Nat. Genet.">
        <title>Genome and transcriptome of the porcine whipworm Trichuris suis.</title>
        <authorList>
            <person name="Jex A.R."/>
            <person name="Nejsum P."/>
            <person name="Schwarz E.M."/>
            <person name="Hu L."/>
            <person name="Young N.D."/>
            <person name="Hall R.S."/>
            <person name="Korhonen P.K."/>
            <person name="Liao S."/>
            <person name="Thamsborg S."/>
            <person name="Xia J."/>
            <person name="Xu P."/>
            <person name="Wang S."/>
            <person name="Scheerlinck J.P."/>
            <person name="Hofmann A."/>
            <person name="Sternberg P.W."/>
            <person name="Wang J."/>
            <person name="Gasser R.B."/>
        </authorList>
    </citation>
    <scope>NUCLEOTIDE SEQUENCE [LARGE SCALE GENOMIC DNA]</scope>
    <source>
        <strain evidence="3">DCEP-RM93F</strain>
        <strain evidence="2">DCEP-RM93M</strain>
    </source>
</reference>
<sequence>MSNTPKVAWPKEQGPVMVLPYYTGIGELFKRLGKTLGFTVYFRTSCSLRTFLRNDKRKVPSDERPGVVYKITCGCNASYVGETGNTLSRRFNQHVDALNHYKRALIKLNGQQRTSPELNDSQREEGTSTTRHKGRGRPPNKKQTTKTQRNPAKTMAYAIKSSAVVQHSSERSLGLRPTIICRENQFTLRKIKEAFYVRHNDTINRENGVEVSEAWTDLIIRTSCCTLAP</sequence>
<dbReference type="AlphaFoldDB" id="A0A085MZ23"/>
<evidence type="ECO:0000313" key="3">
    <source>
        <dbReference type="EMBL" id="KFD62469.1"/>
    </source>
</evidence>
<feature type="region of interest" description="Disordered" evidence="1">
    <location>
        <begin position="109"/>
        <end position="152"/>
    </location>
</feature>
<evidence type="ECO:0000313" key="4">
    <source>
        <dbReference type="Proteomes" id="UP000030764"/>
    </source>
</evidence>
<protein>
    <recommendedName>
        <fullName evidence="5">GIY-YIG domain-containing protein</fullName>
    </recommendedName>
</protein>
<evidence type="ECO:0000313" key="2">
    <source>
        <dbReference type="EMBL" id="KFD54746.1"/>
    </source>
</evidence>
<proteinExistence type="predicted"/>
<evidence type="ECO:0008006" key="5">
    <source>
        <dbReference type="Google" id="ProtNLM"/>
    </source>
</evidence>
<feature type="compositionally biased region" description="Polar residues" evidence="1">
    <location>
        <begin position="109"/>
        <end position="119"/>
    </location>
</feature>
<organism evidence="3">
    <name type="scientific">Trichuris suis</name>
    <name type="common">pig whipworm</name>
    <dbReference type="NCBI Taxonomy" id="68888"/>
    <lineage>
        <taxon>Eukaryota</taxon>
        <taxon>Metazoa</taxon>
        <taxon>Ecdysozoa</taxon>
        <taxon>Nematoda</taxon>
        <taxon>Enoplea</taxon>
        <taxon>Dorylaimia</taxon>
        <taxon>Trichinellida</taxon>
        <taxon>Trichuridae</taxon>
        <taxon>Trichuris</taxon>
    </lineage>
</organism>
<name>A0A085MZ23_9BILA</name>
<gene>
    <name evidence="2" type="ORF">M513_04446</name>
    <name evidence="3" type="ORF">M514_04446</name>
</gene>
<dbReference type="Proteomes" id="UP000030758">
    <property type="component" value="Unassembled WGS sequence"/>
</dbReference>
<dbReference type="EMBL" id="KL363205">
    <property type="protein sequence ID" value="KFD54746.1"/>
    <property type="molecule type" value="Genomic_DNA"/>
</dbReference>
<accession>A0A085MZ23</accession>
<dbReference type="Proteomes" id="UP000030764">
    <property type="component" value="Unassembled WGS sequence"/>
</dbReference>
<keyword evidence="4" id="KW-1185">Reference proteome</keyword>
<evidence type="ECO:0000256" key="1">
    <source>
        <dbReference type="SAM" id="MobiDB-lite"/>
    </source>
</evidence>
<feature type="compositionally biased region" description="Basic residues" evidence="1">
    <location>
        <begin position="130"/>
        <end position="144"/>
    </location>
</feature>
<dbReference type="EMBL" id="KL367594">
    <property type="protein sequence ID" value="KFD62469.1"/>
    <property type="molecule type" value="Genomic_DNA"/>
</dbReference>